<proteinExistence type="predicted"/>
<reference evidence="2" key="1">
    <citation type="submission" date="2024-06" db="UniProtKB">
        <authorList>
            <consortium name="Ensembl"/>
        </authorList>
    </citation>
    <scope>IDENTIFICATION</scope>
</reference>
<accession>M3Z661</accession>
<feature type="region of interest" description="Disordered" evidence="1">
    <location>
        <begin position="320"/>
        <end position="358"/>
    </location>
</feature>
<name>M3Z661_MUSPF</name>
<dbReference type="HOGENOM" id="CLU_604916_0_0_1"/>
<dbReference type="AlphaFoldDB" id="M3Z661"/>
<sequence length="453" mass="48187">CGFKHDLTGREKGLCGLEEAGPVRGLRDLQAQGPPGLTWNSSALTTSTWPSSHWCRRCAPALHTASWPCALLRITLSSPLSASGGQGRSGLLLAPALPATQALEAQLHSQKCSGKPTWYQNRRQEDSVAGRGWLRSQAARPPGPSTPVSKRTKWPGNERGQGSRPADGLESTPPTGVGARTGWARWPTVRWGVCLWHCVWLRGPFRISDPPASVPRVWSTGGWGYREGVAPLLQSQLNPPRLGQGRWLQPHRPASKSQEAARDLGRSAGLPPFPLSGPGPGQASWGWSGARARVGQGRCSHLAGGRARPGAAGRLVRCRTAPHQRRPPQIPPAWHGGVGGSRLRGPDRPRRGEGPLPPTLTLQALSACTSTLPRRQAKPPWALRLSTCCLPASSTWTCKVPAASTRPARSAAATRNSPSGAPGQLLPLLTWVSEAQVVPEGQAGGLGQRLVLL</sequence>
<dbReference type="Ensembl" id="ENSMPUT00000019349.1">
    <property type="protein sequence ID" value="ENSMPUP00000019074.1"/>
    <property type="gene ID" value="ENSMPUG00000019197.1"/>
</dbReference>
<feature type="region of interest" description="Disordered" evidence="1">
    <location>
        <begin position="130"/>
        <end position="181"/>
    </location>
</feature>
<dbReference type="InParanoid" id="M3Z661"/>
<dbReference type="EMBL" id="AEYP01042260">
    <property type="status" value="NOT_ANNOTATED_CDS"/>
    <property type="molecule type" value="Genomic_DNA"/>
</dbReference>
<evidence type="ECO:0000313" key="2">
    <source>
        <dbReference type="Ensembl" id="ENSMPUP00000019074.1"/>
    </source>
</evidence>
<feature type="region of interest" description="Disordered" evidence="1">
    <location>
        <begin position="248"/>
        <end position="285"/>
    </location>
</feature>
<evidence type="ECO:0000256" key="1">
    <source>
        <dbReference type="SAM" id="MobiDB-lite"/>
    </source>
</evidence>
<organism evidence="2">
    <name type="scientific">Mustela putorius furo</name>
    <name type="common">European domestic ferret</name>
    <name type="synonym">Mustela furo</name>
    <dbReference type="NCBI Taxonomy" id="9669"/>
    <lineage>
        <taxon>Eukaryota</taxon>
        <taxon>Metazoa</taxon>
        <taxon>Chordata</taxon>
        <taxon>Craniata</taxon>
        <taxon>Vertebrata</taxon>
        <taxon>Euteleostomi</taxon>
        <taxon>Mammalia</taxon>
        <taxon>Eutheria</taxon>
        <taxon>Laurasiatheria</taxon>
        <taxon>Carnivora</taxon>
        <taxon>Caniformia</taxon>
        <taxon>Musteloidea</taxon>
        <taxon>Mustelidae</taxon>
        <taxon>Mustelinae</taxon>
        <taxon>Mustela</taxon>
    </lineage>
</organism>
<feature type="compositionally biased region" description="Basic and acidic residues" evidence="1">
    <location>
        <begin position="344"/>
        <end position="353"/>
    </location>
</feature>
<protein>
    <submittedName>
        <fullName evidence="2">Uncharacterized protein</fullName>
    </submittedName>
</protein>